<reference evidence="5 6" key="1">
    <citation type="journal article" date="2024" name="Chem. Sci.">
        <title>Discovery of megapolipeptins by genome mining of a Burkholderiales bacteria collection.</title>
        <authorList>
            <person name="Paulo B.S."/>
            <person name="Recchia M.J.J."/>
            <person name="Lee S."/>
            <person name="Fergusson C.H."/>
            <person name="Romanowski S.B."/>
            <person name="Hernandez A."/>
            <person name="Krull N."/>
            <person name="Liu D.Y."/>
            <person name="Cavanagh H."/>
            <person name="Bos A."/>
            <person name="Gray C.A."/>
            <person name="Murphy B.T."/>
            <person name="Linington R.G."/>
            <person name="Eustaquio A.S."/>
        </authorList>
    </citation>
    <scope>NUCLEOTIDE SEQUENCE [LARGE SCALE GENOMIC DNA]</scope>
    <source>
        <strain evidence="5 6">RL17-350-BIC-E</strain>
    </source>
</reference>
<keyword evidence="2 5" id="KW-0238">DNA-binding</keyword>
<dbReference type="PRINTS" id="PR00037">
    <property type="entry name" value="HTHLACR"/>
</dbReference>
<evidence type="ECO:0000313" key="5">
    <source>
        <dbReference type="EMBL" id="MFM0715521.1"/>
    </source>
</evidence>
<dbReference type="PROSITE" id="PS00894">
    <property type="entry name" value="HTH_DEOR_1"/>
    <property type="match status" value="1"/>
</dbReference>
<evidence type="ECO:0000313" key="6">
    <source>
        <dbReference type="Proteomes" id="UP001629392"/>
    </source>
</evidence>
<protein>
    <submittedName>
        <fullName evidence="5">DeoR/GlpR family DNA-binding transcription regulator</fullName>
    </submittedName>
</protein>
<dbReference type="Pfam" id="PF08220">
    <property type="entry name" value="HTH_DeoR"/>
    <property type="match status" value="1"/>
</dbReference>
<accession>A0ABW9E925</accession>
<dbReference type="SMART" id="SM01134">
    <property type="entry name" value="DeoRC"/>
    <property type="match status" value="1"/>
</dbReference>
<evidence type="ECO:0000259" key="4">
    <source>
        <dbReference type="PROSITE" id="PS51000"/>
    </source>
</evidence>
<dbReference type="Pfam" id="PF00455">
    <property type="entry name" value="DeoRC"/>
    <property type="match status" value="1"/>
</dbReference>
<evidence type="ECO:0000256" key="1">
    <source>
        <dbReference type="ARBA" id="ARBA00023015"/>
    </source>
</evidence>
<dbReference type="PANTHER" id="PTHR30363">
    <property type="entry name" value="HTH-TYPE TRANSCRIPTIONAL REGULATOR SRLR-RELATED"/>
    <property type="match status" value="1"/>
</dbReference>
<gene>
    <name evidence="5" type="ORF">PQQ73_04175</name>
</gene>
<keyword evidence="1" id="KW-0805">Transcription regulation</keyword>
<feature type="domain" description="HTH deoR-type" evidence="4">
    <location>
        <begin position="3"/>
        <end position="57"/>
    </location>
</feature>
<dbReference type="InterPro" id="IPR001034">
    <property type="entry name" value="DeoR_HTH"/>
</dbReference>
<keyword evidence="3" id="KW-0804">Transcription</keyword>
<dbReference type="Gene3D" id="3.40.50.1360">
    <property type="match status" value="1"/>
</dbReference>
<evidence type="ECO:0000256" key="2">
    <source>
        <dbReference type="ARBA" id="ARBA00023125"/>
    </source>
</evidence>
<dbReference type="PROSITE" id="PS51000">
    <property type="entry name" value="HTH_DEOR_2"/>
    <property type="match status" value="1"/>
</dbReference>
<dbReference type="RefSeq" id="WP_408141161.1">
    <property type="nucleotide sequence ID" value="NZ_JAQQCJ010000002.1"/>
</dbReference>
<dbReference type="InterPro" id="IPR050313">
    <property type="entry name" value="Carb_Metab_HTH_regulators"/>
</dbReference>
<dbReference type="SUPFAM" id="SSF46785">
    <property type="entry name" value="Winged helix' DNA-binding domain"/>
    <property type="match status" value="1"/>
</dbReference>
<keyword evidence="6" id="KW-1185">Reference proteome</keyword>
<dbReference type="EMBL" id="JAQQCL010000002">
    <property type="protein sequence ID" value="MFM0715521.1"/>
    <property type="molecule type" value="Genomic_DNA"/>
</dbReference>
<dbReference type="Proteomes" id="UP001629392">
    <property type="component" value="Unassembled WGS sequence"/>
</dbReference>
<evidence type="ECO:0000256" key="3">
    <source>
        <dbReference type="ARBA" id="ARBA00023163"/>
    </source>
</evidence>
<dbReference type="InterPro" id="IPR036390">
    <property type="entry name" value="WH_DNA-bd_sf"/>
</dbReference>
<dbReference type="SMART" id="SM00420">
    <property type="entry name" value="HTH_DEOR"/>
    <property type="match status" value="1"/>
</dbReference>
<dbReference type="PANTHER" id="PTHR30363:SF44">
    <property type="entry name" value="AGA OPERON TRANSCRIPTIONAL REPRESSOR-RELATED"/>
    <property type="match status" value="1"/>
</dbReference>
<dbReference type="GO" id="GO:0003677">
    <property type="term" value="F:DNA binding"/>
    <property type="evidence" value="ECO:0007669"/>
    <property type="project" value="UniProtKB-KW"/>
</dbReference>
<dbReference type="SUPFAM" id="SSF100950">
    <property type="entry name" value="NagB/RpiA/CoA transferase-like"/>
    <property type="match status" value="1"/>
</dbReference>
<proteinExistence type="predicted"/>
<sequence>MKASERHRAILDLILTRDANVEELGVALGVSEATIRRDLTTLANQRRLVRTYGGATALIGSHEPEASLEERKSTQREQKEAIAKAAAAHVHDGDTVLLDGGTTCAALARHLVSRLDLRVVTNNLLAVMTLASAPGVHLTLIGGDLRSSSMSTLGPLAELTLSRLSVDKAFLGADGVVAEFGLCEASAEQAYLKDCIIKRAAQIFVLADDDKLGRARQQHWTPIERDWRLITSASADPARLATFKAIERVTVETAVNGEAERS</sequence>
<organism evidence="5 6">
    <name type="scientific">Paraburkholderia strydomiana</name>
    <dbReference type="NCBI Taxonomy" id="1245417"/>
    <lineage>
        <taxon>Bacteria</taxon>
        <taxon>Pseudomonadati</taxon>
        <taxon>Pseudomonadota</taxon>
        <taxon>Betaproteobacteria</taxon>
        <taxon>Burkholderiales</taxon>
        <taxon>Burkholderiaceae</taxon>
        <taxon>Paraburkholderia</taxon>
    </lineage>
</organism>
<comment type="caution">
    <text evidence="5">The sequence shown here is derived from an EMBL/GenBank/DDBJ whole genome shotgun (WGS) entry which is preliminary data.</text>
</comment>
<name>A0ABW9E925_9BURK</name>
<dbReference type="InterPro" id="IPR018356">
    <property type="entry name" value="Tscrpt_reg_HTH_DeoR_CS"/>
</dbReference>
<dbReference type="InterPro" id="IPR014036">
    <property type="entry name" value="DeoR-like_C"/>
</dbReference>
<dbReference type="InterPro" id="IPR037171">
    <property type="entry name" value="NagB/RpiA_transferase-like"/>
</dbReference>